<reference evidence="1" key="1">
    <citation type="journal article" date="2014" name="Int. J. Syst. Evol. Microbiol.">
        <title>Complete genome sequence of Corynebacterium casei LMG S-19264T (=DSM 44701T), isolated from a smear-ripened cheese.</title>
        <authorList>
            <consortium name="US DOE Joint Genome Institute (JGI-PGF)"/>
            <person name="Walter F."/>
            <person name="Albersmeier A."/>
            <person name="Kalinowski J."/>
            <person name="Ruckert C."/>
        </authorList>
    </citation>
    <scope>NUCLEOTIDE SEQUENCE</scope>
    <source>
        <strain evidence="1">CCM 7217</strain>
    </source>
</reference>
<sequence>MSETTYDDLAGVVDLFGALTREELETALDELAFKQGRETDDDALSGAISDAVDAYYLVPYEDDETDAELLTVGPMAFPTLPDRAEDLPHILDYPTREVPRDELATQVESRLRAAAASAVQTGDTDEIERLLDVTYDLEAWADTDVGSIRERLDAALDAEGQA</sequence>
<dbReference type="RefSeq" id="WP_007275160.1">
    <property type="nucleotide sequence ID" value="NZ_BMCI01000004.1"/>
</dbReference>
<dbReference type="AlphaFoldDB" id="A0A830EBW1"/>
<proteinExistence type="predicted"/>
<accession>A0A830EBW1</accession>
<organism evidence="1 2">
    <name type="scientific">Haloferax sulfurifontis</name>
    <dbReference type="NCBI Taxonomy" id="255616"/>
    <lineage>
        <taxon>Archaea</taxon>
        <taxon>Methanobacteriati</taxon>
        <taxon>Methanobacteriota</taxon>
        <taxon>Stenosarchaea group</taxon>
        <taxon>Halobacteria</taxon>
        <taxon>Halobacteriales</taxon>
        <taxon>Haloferacaceae</taxon>
        <taxon>Haloferax</taxon>
    </lineage>
</organism>
<evidence type="ECO:0000313" key="1">
    <source>
        <dbReference type="EMBL" id="GGC62596.1"/>
    </source>
</evidence>
<dbReference type="InterPro" id="IPR055533">
    <property type="entry name" value="DUF7109"/>
</dbReference>
<dbReference type="Proteomes" id="UP000646833">
    <property type="component" value="Unassembled WGS sequence"/>
</dbReference>
<comment type="caution">
    <text evidence="1">The sequence shown here is derived from an EMBL/GenBank/DDBJ whole genome shotgun (WGS) entry which is preliminary data.</text>
</comment>
<evidence type="ECO:0000313" key="2">
    <source>
        <dbReference type="Proteomes" id="UP000646833"/>
    </source>
</evidence>
<dbReference type="EMBL" id="BMCI01000004">
    <property type="protein sequence ID" value="GGC62596.1"/>
    <property type="molecule type" value="Genomic_DNA"/>
</dbReference>
<name>A0A830EBW1_9EURY</name>
<gene>
    <name evidence="1" type="ORF">GCM10007209_25920</name>
</gene>
<dbReference type="Pfam" id="PF23421">
    <property type="entry name" value="DUF7109"/>
    <property type="match status" value="1"/>
</dbReference>
<protein>
    <submittedName>
        <fullName evidence="1">Uncharacterized protein</fullName>
    </submittedName>
</protein>
<reference evidence="1" key="2">
    <citation type="submission" date="2020-09" db="EMBL/GenBank/DDBJ databases">
        <authorList>
            <person name="Sun Q."/>
            <person name="Sedlacek I."/>
        </authorList>
    </citation>
    <scope>NUCLEOTIDE SEQUENCE</scope>
    <source>
        <strain evidence="1">CCM 7217</strain>
    </source>
</reference>